<gene>
    <name evidence="1" type="ORF">SAMN04487946_10971</name>
</gene>
<accession>A0A1H3IAX7</accession>
<evidence type="ECO:0000313" key="1">
    <source>
        <dbReference type="EMBL" id="SDY24258.1"/>
    </source>
</evidence>
<sequence>MTAKTHADDRDSTTDVELYLPAGVTPSGETSRLTRLWEYLFNHAVEPPK</sequence>
<dbReference type="AlphaFoldDB" id="A0A1H3IAX7"/>
<protein>
    <submittedName>
        <fullName evidence="1">Uncharacterized protein</fullName>
    </submittedName>
</protein>
<keyword evidence="2" id="KW-1185">Reference proteome</keyword>
<reference evidence="2" key="1">
    <citation type="submission" date="2016-10" db="EMBL/GenBank/DDBJ databases">
        <authorList>
            <person name="Varghese N."/>
            <person name="Submissions S."/>
        </authorList>
    </citation>
    <scope>NUCLEOTIDE SEQUENCE [LARGE SCALE GENOMIC DNA]</scope>
    <source>
        <strain evidence="2">CGMCC 1.10118</strain>
    </source>
</reference>
<name>A0A1H3IAX7_9EURY</name>
<evidence type="ECO:0000313" key="2">
    <source>
        <dbReference type="Proteomes" id="UP000199170"/>
    </source>
</evidence>
<proteinExistence type="predicted"/>
<dbReference type="Proteomes" id="UP000199170">
    <property type="component" value="Unassembled WGS sequence"/>
</dbReference>
<dbReference type="STRING" id="660517.SAMN04487946_10971"/>
<organism evidence="1 2">
    <name type="scientific">Halobellus clavatus</name>
    <dbReference type="NCBI Taxonomy" id="660517"/>
    <lineage>
        <taxon>Archaea</taxon>
        <taxon>Methanobacteriati</taxon>
        <taxon>Methanobacteriota</taxon>
        <taxon>Stenosarchaea group</taxon>
        <taxon>Halobacteria</taxon>
        <taxon>Halobacteriales</taxon>
        <taxon>Haloferacaceae</taxon>
        <taxon>Halobellus</taxon>
    </lineage>
</organism>
<dbReference type="EMBL" id="FNPB01000009">
    <property type="protein sequence ID" value="SDY24258.1"/>
    <property type="molecule type" value="Genomic_DNA"/>
</dbReference>